<feature type="transmembrane region" description="Helical" evidence="7">
    <location>
        <begin position="142"/>
        <end position="160"/>
    </location>
</feature>
<gene>
    <name evidence="9" type="ORF">EJ997_12700</name>
</gene>
<proteinExistence type="predicted"/>
<evidence type="ECO:0000256" key="7">
    <source>
        <dbReference type="SAM" id="Phobius"/>
    </source>
</evidence>
<evidence type="ECO:0000313" key="10">
    <source>
        <dbReference type="Proteomes" id="UP000280344"/>
    </source>
</evidence>
<feature type="transmembrane region" description="Helical" evidence="7">
    <location>
        <begin position="84"/>
        <end position="106"/>
    </location>
</feature>
<feature type="domain" description="Major facilitator superfamily (MFS) profile" evidence="8">
    <location>
        <begin position="14"/>
        <end position="462"/>
    </location>
</feature>
<feature type="transmembrane region" description="Helical" evidence="7">
    <location>
        <begin position="12"/>
        <end position="32"/>
    </location>
</feature>
<organism evidence="9 10">
    <name type="scientific">Flaviflexus ciconiae</name>
    <dbReference type="NCBI Taxonomy" id="2496867"/>
    <lineage>
        <taxon>Bacteria</taxon>
        <taxon>Bacillati</taxon>
        <taxon>Actinomycetota</taxon>
        <taxon>Actinomycetes</taxon>
        <taxon>Actinomycetales</taxon>
        <taxon>Actinomycetaceae</taxon>
        <taxon>Flaviflexus</taxon>
    </lineage>
</organism>
<dbReference type="PROSITE" id="PS50850">
    <property type="entry name" value="MFS"/>
    <property type="match status" value="1"/>
</dbReference>
<dbReference type="SUPFAM" id="SSF103473">
    <property type="entry name" value="MFS general substrate transporter"/>
    <property type="match status" value="1"/>
</dbReference>
<dbReference type="GO" id="GO:0005886">
    <property type="term" value="C:plasma membrane"/>
    <property type="evidence" value="ECO:0007669"/>
    <property type="project" value="UniProtKB-SubCell"/>
</dbReference>
<evidence type="ECO:0000313" key="9">
    <source>
        <dbReference type="EMBL" id="AZQ78066.1"/>
    </source>
</evidence>
<dbReference type="KEGG" id="flh:EJ997_12700"/>
<protein>
    <submittedName>
        <fullName evidence="9">DHA2 family efflux MFS transporter permease subunit</fullName>
    </submittedName>
</protein>
<dbReference type="NCBIfam" id="TIGR00711">
    <property type="entry name" value="efflux_EmrB"/>
    <property type="match status" value="1"/>
</dbReference>
<feature type="transmembrane region" description="Helical" evidence="7">
    <location>
        <begin position="404"/>
        <end position="421"/>
    </location>
</feature>
<dbReference type="RefSeq" id="WP_126704866.1">
    <property type="nucleotide sequence ID" value="NZ_CP034593.1"/>
</dbReference>
<dbReference type="AlphaFoldDB" id="A0A3Q9G9G9"/>
<accession>A0A3Q9G9G9</accession>
<comment type="subcellular location">
    <subcellularLocation>
        <location evidence="1">Cell membrane</location>
        <topology evidence="1">Multi-pass membrane protein</topology>
    </subcellularLocation>
</comment>
<keyword evidence="5 7" id="KW-1133">Transmembrane helix</keyword>
<evidence type="ECO:0000256" key="6">
    <source>
        <dbReference type="ARBA" id="ARBA00023136"/>
    </source>
</evidence>
<dbReference type="PANTHER" id="PTHR42718:SF24">
    <property type="entry name" value="MAJOR FACILITATOR SUPERFAMILY (MFS) PROFILE DOMAIN-CONTAINING PROTEIN"/>
    <property type="match status" value="1"/>
</dbReference>
<keyword evidence="3" id="KW-1003">Cell membrane</keyword>
<dbReference type="EMBL" id="CP034593">
    <property type="protein sequence ID" value="AZQ78066.1"/>
    <property type="molecule type" value="Genomic_DNA"/>
</dbReference>
<evidence type="ECO:0000256" key="4">
    <source>
        <dbReference type="ARBA" id="ARBA00022692"/>
    </source>
</evidence>
<feature type="transmembrane region" description="Helical" evidence="7">
    <location>
        <begin position="433"/>
        <end position="457"/>
    </location>
</feature>
<sequence>MSQPESQPVKRNIVLAVLLSGAFIIILNQTLLNTALPTFMEEFGITENAAQWVTTVFMLVNGVMIPVTAFLIEKFSTRKLFMAAMLIFSVGTAICAAAPSFGVLLLGRVVQAASGGMIMPLMQTIVFAMFSFHRRGSAMGTLGLVISFAPAIGPSLSGWIVDNMPWQTLFIMMLPIALIDAVFAYFLLRNVTENTNPKLDFLSLTLSTIGFGGLLFGFSTAGSAGWGSANVIGPLVVGLLALAWFTRRQLTLEKPMLDIRVLSNPMFTLGTLLGMTIFVVMIGGMLILPLYMQNMADFTAMESGIALLPGAVVMGVVSPITGRVFDRFGGKWLSFFGFILATASTFMLAQLSLDTTLEYLAIVNAVRMLGVAMVIMPVTTAALNELPQRMIPHGTAVNNTLRQISSSIGAAVMVTIMTATAKDPAVYGIEGVIHGANVAFIVSGSLGILGIIGSLFIRNRQSPAASEINEPQE</sequence>
<dbReference type="PANTHER" id="PTHR42718">
    <property type="entry name" value="MAJOR FACILITATOR SUPERFAMILY MULTIDRUG TRANSPORTER MFSC"/>
    <property type="match status" value="1"/>
</dbReference>
<name>A0A3Q9G9G9_9ACTO</name>
<feature type="transmembrane region" description="Helical" evidence="7">
    <location>
        <begin position="52"/>
        <end position="72"/>
    </location>
</feature>
<evidence type="ECO:0000256" key="1">
    <source>
        <dbReference type="ARBA" id="ARBA00004651"/>
    </source>
</evidence>
<evidence type="ECO:0000259" key="8">
    <source>
        <dbReference type="PROSITE" id="PS50850"/>
    </source>
</evidence>
<feature type="transmembrane region" description="Helical" evidence="7">
    <location>
        <begin position="199"/>
        <end position="218"/>
    </location>
</feature>
<evidence type="ECO:0000256" key="3">
    <source>
        <dbReference type="ARBA" id="ARBA00022475"/>
    </source>
</evidence>
<feature type="transmembrane region" description="Helical" evidence="7">
    <location>
        <begin position="304"/>
        <end position="325"/>
    </location>
</feature>
<feature type="transmembrane region" description="Helical" evidence="7">
    <location>
        <begin position="166"/>
        <end position="187"/>
    </location>
</feature>
<keyword evidence="4 7" id="KW-0812">Transmembrane</keyword>
<feature type="transmembrane region" description="Helical" evidence="7">
    <location>
        <begin position="266"/>
        <end position="292"/>
    </location>
</feature>
<reference evidence="9 10" key="1">
    <citation type="submission" date="2018-12" db="EMBL/GenBank/DDBJ databases">
        <title>Complete genome sequence of Flaviflexus sp. H23T48.</title>
        <authorList>
            <person name="Bae J.-W."/>
            <person name="Lee J.-Y."/>
        </authorList>
    </citation>
    <scope>NUCLEOTIDE SEQUENCE [LARGE SCALE GENOMIC DNA]</scope>
    <source>
        <strain evidence="9 10">H23T48</strain>
    </source>
</reference>
<evidence type="ECO:0000256" key="2">
    <source>
        <dbReference type="ARBA" id="ARBA00022448"/>
    </source>
</evidence>
<dbReference type="InterPro" id="IPR020846">
    <property type="entry name" value="MFS_dom"/>
</dbReference>
<dbReference type="InterPro" id="IPR011701">
    <property type="entry name" value="MFS"/>
</dbReference>
<dbReference type="GO" id="GO:0022857">
    <property type="term" value="F:transmembrane transporter activity"/>
    <property type="evidence" value="ECO:0007669"/>
    <property type="project" value="InterPro"/>
</dbReference>
<dbReference type="Pfam" id="PF07690">
    <property type="entry name" value="MFS_1"/>
    <property type="match status" value="1"/>
</dbReference>
<dbReference type="Proteomes" id="UP000280344">
    <property type="component" value="Chromosome"/>
</dbReference>
<dbReference type="Gene3D" id="1.20.1250.20">
    <property type="entry name" value="MFS general substrate transporter like domains"/>
    <property type="match status" value="1"/>
</dbReference>
<dbReference type="OrthoDB" id="9812221at2"/>
<evidence type="ECO:0000256" key="5">
    <source>
        <dbReference type="ARBA" id="ARBA00022989"/>
    </source>
</evidence>
<dbReference type="PRINTS" id="PR01036">
    <property type="entry name" value="TCRTETB"/>
</dbReference>
<feature type="transmembrane region" description="Helical" evidence="7">
    <location>
        <begin position="112"/>
        <end position="130"/>
    </location>
</feature>
<feature type="transmembrane region" description="Helical" evidence="7">
    <location>
        <begin position="359"/>
        <end position="383"/>
    </location>
</feature>
<keyword evidence="10" id="KW-1185">Reference proteome</keyword>
<keyword evidence="2" id="KW-0813">Transport</keyword>
<dbReference type="CDD" id="cd17503">
    <property type="entry name" value="MFS_LmrB_MDR_like"/>
    <property type="match status" value="1"/>
</dbReference>
<feature type="transmembrane region" description="Helical" evidence="7">
    <location>
        <begin position="332"/>
        <end position="353"/>
    </location>
</feature>
<dbReference type="InterPro" id="IPR036259">
    <property type="entry name" value="MFS_trans_sf"/>
</dbReference>
<dbReference type="InterPro" id="IPR004638">
    <property type="entry name" value="EmrB-like"/>
</dbReference>
<keyword evidence="6 7" id="KW-0472">Membrane</keyword>
<dbReference type="Gene3D" id="1.20.1720.10">
    <property type="entry name" value="Multidrug resistance protein D"/>
    <property type="match status" value="1"/>
</dbReference>
<feature type="transmembrane region" description="Helical" evidence="7">
    <location>
        <begin position="224"/>
        <end position="245"/>
    </location>
</feature>